<accession>A0ABQ2F1V7</accession>
<keyword evidence="1" id="KW-0723">Serine/threonine-protein kinase</keyword>
<dbReference type="CDD" id="cd16936">
    <property type="entry name" value="HATPase_RsbW-like"/>
    <property type="match status" value="1"/>
</dbReference>
<dbReference type="InterPro" id="IPR050267">
    <property type="entry name" value="Anti-sigma-factor_SerPK"/>
</dbReference>
<keyword evidence="4" id="KW-1185">Reference proteome</keyword>
<evidence type="ECO:0000259" key="2">
    <source>
        <dbReference type="Pfam" id="PF13581"/>
    </source>
</evidence>
<reference evidence="4" key="1">
    <citation type="journal article" date="2019" name="Int. J. Syst. Evol. Microbiol.">
        <title>The Global Catalogue of Microorganisms (GCM) 10K type strain sequencing project: providing services to taxonomists for standard genome sequencing and annotation.</title>
        <authorList>
            <consortium name="The Broad Institute Genomics Platform"/>
            <consortium name="The Broad Institute Genome Sequencing Center for Infectious Disease"/>
            <person name="Wu L."/>
            <person name="Ma J."/>
        </authorList>
    </citation>
    <scope>NUCLEOTIDE SEQUENCE [LARGE SCALE GENOMIC DNA]</scope>
    <source>
        <strain evidence="4">JCM 30331</strain>
    </source>
</reference>
<name>A0ABQ2F1V7_9DEIO</name>
<sequence length="126" mass="13479">MSAITVPADTSQLAQLGAFVQQQCARAAQVVLVDLVVTELAGNAIRHGGARTLHLEVRDLVGEYEVILEDDGAPFNPTATEVRPMGELREGGYGLPLVQRCSKSVSYERVGERNQVRLVFDAGGSA</sequence>
<keyword evidence="1" id="KW-0808">Transferase</keyword>
<dbReference type="Pfam" id="PF13581">
    <property type="entry name" value="HATPase_c_2"/>
    <property type="match status" value="1"/>
</dbReference>
<protein>
    <recommendedName>
        <fullName evidence="2">Histidine kinase/HSP90-like ATPase domain-containing protein</fullName>
    </recommendedName>
</protein>
<proteinExistence type="predicted"/>
<dbReference type="InterPro" id="IPR003594">
    <property type="entry name" value="HATPase_dom"/>
</dbReference>
<feature type="domain" description="Histidine kinase/HSP90-like ATPase" evidence="2">
    <location>
        <begin position="7"/>
        <end position="119"/>
    </location>
</feature>
<organism evidence="3 4">
    <name type="scientific">Deinococcus malanensis</name>
    <dbReference type="NCBI Taxonomy" id="1706855"/>
    <lineage>
        <taxon>Bacteria</taxon>
        <taxon>Thermotogati</taxon>
        <taxon>Deinococcota</taxon>
        <taxon>Deinococci</taxon>
        <taxon>Deinococcales</taxon>
        <taxon>Deinococcaceae</taxon>
        <taxon>Deinococcus</taxon>
    </lineage>
</organism>
<dbReference type="InterPro" id="IPR036890">
    <property type="entry name" value="HATPase_C_sf"/>
</dbReference>
<evidence type="ECO:0000256" key="1">
    <source>
        <dbReference type="ARBA" id="ARBA00022527"/>
    </source>
</evidence>
<dbReference type="SUPFAM" id="SSF55874">
    <property type="entry name" value="ATPase domain of HSP90 chaperone/DNA topoisomerase II/histidine kinase"/>
    <property type="match status" value="1"/>
</dbReference>
<gene>
    <name evidence="3" type="ORF">GCM10008955_37030</name>
</gene>
<dbReference type="RefSeq" id="WP_189011449.1">
    <property type="nucleotide sequence ID" value="NZ_BMPP01000021.1"/>
</dbReference>
<evidence type="ECO:0000313" key="4">
    <source>
        <dbReference type="Proteomes" id="UP000647587"/>
    </source>
</evidence>
<dbReference type="Proteomes" id="UP000647587">
    <property type="component" value="Unassembled WGS sequence"/>
</dbReference>
<keyword evidence="1" id="KW-0418">Kinase</keyword>
<evidence type="ECO:0000313" key="3">
    <source>
        <dbReference type="EMBL" id="GGK39808.1"/>
    </source>
</evidence>
<dbReference type="EMBL" id="BMPP01000021">
    <property type="protein sequence ID" value="GGK39808.1"/>
    <property type="molecule type" value="Genomic_DNA"/>
</dbReference>
<dbReference type="PANTHER" id="PTHR35526">
    <property type="entry name" value="ANTI-SIGMA-F FACTOR RSBW-RELATED"/>
    <property type="match status" value="1"/>
</dbReference>
<comment type="caution">
    <text evidence="3">The sequence shown here is derived from an EMBL/GenBank/DDBJ whole genome shotgun (WGS) entry which is preliminary data.</text>
</comment>
<dbReference type="Gene3D" id="3.30.565.10">
    <property type="entry name" value="Histidine kinase-like ATPase, C-terminal domain"/>
    <property type="match status" value="1"/>
</dbReference>